<comment type="caution">
    <text evidence="2">The sequence shown here is derived from an EMBL/GenBank/DDBJ whole genome shotgun (WGS) entry which is preliminary data.</text>
</comment>
<evidence type="ECO:0008006" key="4">
    <source>
        <dbReference type="Google" id="ProtNLM"/>
    </source>
</evidence>
<protein>
    <recommendedName>
        <fullName evidence="4">Proteophosphoglycan ppg4</fullName>
    </recommendedName>
</protein>
<reference evidence="2 3" key="1">
    <citation type="journal article" date="2013" name="PLoS ONE">
        <title>Predicting the Proteins of Angomonas deanei, Strigomonas culicis and Their Respective Endosymbionts Reveals New Aspects of the Trypanosomatidae Family.</title>
        <authorList>
            <person name="Motta M.C."/>
            <person name="Martins A.C."/>
            <person name="de Souza S.S."/>
            <person name="Catta-Preta C.M."/>
            <person name="Silva R."/>
            <person name="Klein C.C."/>
            <person name="de Almeida L.G."/>
            <person name="de Lima Cunha O."/>
            <person name="Ciapina L.P."/>
            <person name="Brocchi M."/>
            <person name="Colabardini A.C."/>
            <person name="de Araujo Lima B."/>
            <person name="Machado C.R."/>
            <person name="de Almeida Soares C.M."/>
            <person name="Probst C.M."/>
            <person name="de Menezes C.B."/>
            <person name="Thompson C.E."/>
            <person name="Bartholomeu D.C."/>
            <person name="Gradia D.F."/>
            <person name="Pavoni D.P."/>
            <person name="Grisard E.C."/>
            <person name="Fantinatti-Garboggini F."/>
            <person name="Marchini F.K."/>
            <person name="Rodrigues-Luiz G.F."/>
            <person name="Wagner G."/>
            <person name="Goldman G.H."/>
            <person name="Fietto J.L."/>
            <person name="Elias M.C."/>
            <person name="Goldman M.H."/>
            <person name="Sagot M.F."/>
            <person name="Pereira M."/>
            <person name="Stoco P.H."/>
            <person name="de Mendonca-Neto R.P."/>
            <person name="Teixeira S.M."/>
            <person name="Maciel T.E."/>
            <person name="de Oliveira Mendes T.A."/>
            <person name="Urmenyi T.P."/>
            <person name="de Souza W."/>
            <person name="Schenkman S."/>
            <person name="de Vasconcelos A.T."/>
        </authorList>
    </citation>
    <scope>NUCLEOTIDE SEQUENCE [LARGE SCALE GENOMIC DNA]</scope>
</reference>
<keyword evidence="3" id="KW-1185">Reference proteome</keyword>
<feature type="compositionally biased region" description="Basic and acidic residues" evidence="1">
    <location>
        <begin position="475"/>
        <end position="486"/>
    </location>
</feature>
<evidence type="ECO:0000313" key="3">
    <source>
        <dbReference type="Proteomes" id="UP000015354"/>
    </source>
</evidence>
<evidence type="ECO:0000256" key="1">
    <source>
        <dbReference type="SAM" id="MobiDB-lite"/>
    </source>
</evidence>
<feature type="compositionally biased region" description="Low complexity" evidence="1">
    <location>
        <begin position="639"/>
        <end position="651"/>
    </location>
</feature>
<name>S9TNR5_9TRYP</name>
<dbReference type="Proteomes" id="UP000015354">
    <property type="component" value="Unassembled WGS sequence"/>
</dbReference>
<feature type="region of interest" description="Disordered" evidence="1">
    <location>
        <begin position="463"/>
        <end position="497"/>
    </location>
</feature>
<dbReference type="EMBL" id="ATMH01009974">
    <property type="protein sequence ID" value="EPY18354.1"/>
    <property type="molecule type" value="Genomic_DNA"/>
</dbReference>
<feature type="region of interest" description="Disordered" evidence="1">
    <location>
        <begin position="669"/>
        <end position="704"/>
    </location>
</feature>
<proteinExistence type="predicted"/>
<feature type="region of interest" description="Disordered" evidence="1">
    <location>
        <begin position="630"/>
        <end position="653"/>
    </location>
</feature>
<evidence type="ECO:0000313" key="2">
    <source>
        <dbReference type="EMBL" id="EPY18354.1"/>
    </source>
</evidence>
<feature type="region of interest" description="Disordered" evidence="1">
    <location>
        <begin position="535"/>
        <end position="574"/>
    </location>
</feature>
<accession>S9TNR5</accession>
<feature type="compositionally biased region" description="Basic and acidic residues" evidence="1">
    <location>
        <begin position="672"/>
        <end position="694"/>
    </location>
</feature>
<dbReference type="AlphaFoldDB" id="S9TNR5"/>
<gene>
    <name evidence="2" type="ORF">STCU_10021</name>
</gene>
<feature type="region of interest" description="Disordered" evidence="1">
    <location>
        <begin position="420"/>
        <end position="443"/>
    </location>
</feature>
<feature type="region of interest" description="Disordered" evidence="1">
    <location>
        <begin position="99"/>
        <end position="128"/>
    </location>
</feature>
<sequence length="713" mass="77018">MSFFCMDGFVNGSKLASEYNLTGNSQGNIYTESGFSFYTNSHAVAVEPAEENKAPYSPRSEGLNCMLAETREAIPLPVGTLTPTKAAALRQERVAPAITGGAVPTPPCSPKENVPTARSGDFPLSMRRTRDRSGTYSYASQKSVCRESVENTWSYSFYSPTNRATLPFVSDSVEESADNRSDATPRGYKVIKSDGRKRCVPTASDSITGTTEISDRDTLEGQWSATKGARRSSVRPQGEPVATAEMCAPNVPVYGGFTNHSRLFPHKSERGAMDHLQSFSNKLEQQPSSPCVSTSFKYGGPTSLMYSSLRRQSSAAGSLMYDIQPAISWNAFPSMLVSETTAVPAPGEDDDVGEHMGRFLDYCAGDTKGDGCEDDRMADHTPMERLSSDYSDASAGPGLQRTDTLFPDIFTTLTRSANNRKRADAAEPLPSLAAPDTSDVTTRAPSTFSLNAVMQRRTSFYWGDRSADGMDGDGEEPREAVCEKGKALSTSEGLSSADSLLQDLSTLPACTPRPPPDRLRAPSYHRPVMSLVEESAPPLSAVASPRCDATGTPRRAPTPDAHLRADPQAEPQTVDAGNAPLKVAKTLAMRYLSPQPAMTGPPVPEVPKLDPRRLFGGDCLAEAQWVSSPRDVDLDAEDPAPTAPTAPKAPDVCVTPEVPVLHSTITVLGSKGETRTADKKEDDKVCQNHSENSHSKKKEKKRGDIITFFMRRR</sequence>
<organism evidence="2 3">
    <name type="scientific">Strigomonas culicis</name>
    <dbReference type="NCBI Taxonomy" id="28005"/>
    <lineage>
        <taxon>Eukaryota</taxon>
        <taxon>Discoba</taxon>
        <taxon>Euglenozoa</taxon>
        <taxon>Kinetoplastea</taxon>
        <taxon>Metakinetoplastina</taxon>
        <taxon>Trypanosomatida</taxon>
        <taxon>Trypanosomatidae</taxon>
        <taxon>Strigomonadinae</taxon>
        <taxon>Strigomonas</taxon>
    </lineage>
</organism>